<evidence type="ECO:0000313" key="2">
    <source>
        <dbReference type="EMBL" id="CVI58722.1"/>
    </source>
</evidence>
<name>A0A1S7TVS7_9HYPH</name>
<sequence length="411" mass="47149">MEEPKRSMSREELYALVWSTPMQKLAETYGLSDRGLAKTCQRHLVPVPSRGYWARVEAGQTVKRTPLRPVENTALHHVRIGSGQPRRPSAYLLEVLETAKREIEIENERMSLVLNQAPLLGPSITHAPETLPVEKERVGKKTASKLQSDVQSFVSALRTCEADRDGFVYHKYVKVPPKDVTRVGALLSALTQELSYFGFTFDGESSRIGFSKDGTTVNFRIEAPRKRITEVSRSGWKHFSYVHIGRIKLQIYGHVEGVKREWIDTDAKPIEDHLEKMVESFRLNHVAEMEREESTRQAAARRAYMASRRKMAEQRTKRESDRLAFLQGIADARREADDLRYTIANVPDCEELPADYRRMLKWADERLMRLEEQTSVQTIQASLEAKQLFANPDPLHDPEGDPPPKMSYWDD</sequence>
<evidence type="ECO:0000256" key="1">
    <source>
        <dbReference type="SAM" id="MobiDB-lite"/>
    </source>
</evidence>
<feature type="region of interest" description="Disordered" evidence="1">
    <location>
        <begin position="387"/>
        <end position="411"/>
    </location>
</feature>
<evidence type="ECO:0000313" key="3">
    <source>
        <dbReference type="Proteomes" id="UP000192140"/>
    </source>
</evidence>
<keyword evidence="3" id="KW-1185">Reference proteome</keyword>
<gene>
    <name evidence="2" type="ORF">AGR7A_Lc120227</name>
</gene>
<organism evidence="2 3">
    <name type="scientific">Agrobacterium deltaense NCPPB 1641</name>
    <dbReference type="NCBI Taxonomy" id="1183425"/>
    <lineage>
        <taxon>Bacteria</taxon>
        <taxon>Pseudomonadati</taxon>
        <taxon>Pseudomonadota</taxon>
        <taxon>Alphaproteobacteria</taxon>
        <taxon>Hyphomicrobiales</taxon>
        <taxon>Rhizobiaceae</taxon>
        <taxon>Rhizobium/Agrobacterium group</taxon>
        <taxon>Agrobacterium</taxon>
    </lineage>
</organism>
<accession>A0A1S7TVS7</accession>
<dbReference type="AlphaFoldDB" id="A0A1S7TVS7"/>
<protein>
    <submittedName>
        <fullName evidence="2">Uncharacterized protein</fullName>
    </submittedName>
</protein>
<reference evidence="2" key="1">
    <citation type="submission" date="2016-01" db="EMBL/GenBank/DDBJ databases">
        <authorList>
            <person name="Regsiter A."/>
            <person name="william w."/>
        </authorList>
    </citation>
    <scope>NUCLEOTIDE SEQUENCE</scope>
    <source>
        <strain evidence="2">NCPPB 1641</strain>
    </source>
</reference>
<proteinExistence type="predicted"/>
<dbReference type="RefSeq" id="WP_137396275.1">
    <property type="nucleotide sequence ID" value="NZ_LT009776.1"/>
</dbReference>
<comment type="caution">
    <text evidence="2">The sequence shown here is derived from an EMBL/GenBank/DDBJ whole genome shotgun (WGS) entry which is preliminary data.</text>
</comment>
<dbReference type="EMBL" id="FCNP01000033">
    <property type="protein sequence ID" value="CVI58722.1"/>
    <property type="molecule type" value="Genomic_DNA"/>
</dbReference>
<dbReference type="Proteomes" id="UP000192140">
    <property type="component" value="Unassembled WGS sequence"/>
</dbReference>